<dbReference type="SUPFAM" id="SSF53706">
    <property type="entry name" value="Formate dehydrogenase/DMSO reductase, domains 1-3"/>
    <property type="match status" value="1"/>
</dbReference>
<dbReference type="Gene3D" id="3.40.50.740">
    <property type="match status" value="2"/>
</dbReference>
<dbReference type="InterPro" id="IPR006656">
    <property type="entry name" value="Mopterin_OxRdtase"/>
</dbReference>
<comment type="similarity">
    <text evidence="1">Belongs to the prokaryotic molybdopterin-containing oxidoreductase family.</text>
</comment>
<keyword evidence="2" id="KW-0004">4Fe-4S</keyword>
<evidence type="ECO:0000259" key="9">
    <source>
        <dbReference type="PROSITE" id="PS51669"/>
    </source>
</evidence>
<dbReference type="Gene3D" id="2.20.25.90">
    <property type="entry name" value="ADC-like domains"/>
    <property type="match status" value="1"/>
</dbReference>
<reference evidence="10 11" key="2">
    <citation type="submission" date="2007-01" db="EMBL/GenBank/DDBJ databases">
        <title>Sequencing of the draft genome and assembly of Thermosinus carboxydivorans Nor1.</title>
        <authorList>
            <consortium name="US DOE Joint Genome Institute (JGI-PGF)"/>
            <person name="Copeland A."/>
            <person name="Lucas S."/>
            <person name="Lapidus A."/>
            <person name="Barry K."/>
            <person name="Glavina del Rio T."/>
            <person name="Dalin E."/>
            <person name="Tice H."/>
            <person name="Bruce D."/>
            <person name="Pitluck S."/>
            <person name="Richardson P."/>
        </authorList>
    </citation>
    <scope>NUCLEOTIDE SEQUENCE [LARGE SCALE GENOMIC DNA]</scope>
    <source>
        <strain evidence="10 11">Nor1</strain>
    </source>
</reference>
<evidence type="ECO:0000256" key="6">
    <source>
        <dbReference type="ARBA" id="ARBA00023002"/>
    </source>
</evidence>
<dbReference type="InterPro" id="IPR006963">
    <property type="entry name" value="Mopterin_OxRdtase_4Fe-4S_dom"/>
</dbReference>
<dbReference type="GO" id="GO:0051539">
    <property type="term" value="F:4 iron, 4 sulfur cluster binding"/>
    <property type="evidence" value="ECO:0007669"/>
    <property type="project" value="UniProtKB-KW"/>
</dbReference>
<dbReference type="SMART" id="SM00926">
    <property type="entry name" value="Molybdop_Fe4S4"/>
    <property type="match status" value="1"/>
</dbReference>
<dbReference type="SUPFAM" id="SSF50692">
    <property type="entry name" value="ADC-like"/>
    <property type="match status" value="1"/>
</dbReference>
<evidence type="ECO:0000313" key="10">
    <source>
        <dbReference type="EMBL" id="EAX48284.1"/>
    </source>
</evidence>
<dbReference type="PROSITE" id="PS51669">
    <property type="entry name" value="4FE4S_MOW_BIS_MGD"/>
    <property type="match status" value="1"/>
</dbReference>
<dbReference type="InterPro" id="IPR009010">
    <property type="entry name" value="Asp_de-COase-like_dom_sf"/>
</dbReference>
<keyword evidence="6" id="KW-0560">Oxidoreductase</keyword>
<dbReference type="InterPro" id="IPR006657">
    <property type="entry name" value="MoPterin_dinucl-bd_dom"/>
</dbReference>
<reference evidence="10 11" key="1">
    <citation type="submission" date="2007-01" db="EMBL/GenBank/DDBJ databases">
        <title>Annotation of the draft genome assembly of Thermosinus carboxydivorans Nor1.</title>
        <authorList>
            <consortium name="US DOE Joint Genome Institute (JGI-ORNL)"/>
            <person name="Larimer F."/>
            <person name="Land M."/>
            <person name="Hauser L."/>
        </authorList>
    </citation>
    <scope>NUCLEOTIDE SEQUENCE [LARGE SCALE GENOMIC DNA]</scope>
    <source>
        <strain evidence="10 11">Nor1</strain>
    </source>
</reference>
<dbReference type="Pfam" id="PF00384">
    <property type="entry name" value="Molybdopterin"/>
    <property type="match status" value="1"/>
</dbReference>
<keyword evidence="5" id="KW-0732">Signal</keyword>
<organism evidence="10 11">
    <name type="scientific">Thermosinus carboxydivorans Nor1</name>
    <dbReference type="NCBI Taxonomy" id="401526"/>
    <lineage>
        <taxon>Bacteria</taxon>
        <taxon>Bacillati</taxon>
        <taxon>Bacillota</taxon>
        <taxon>Negativicutes</taxon>
        <taxon>Selenomonadales</taxon>
        <taxon>Sporomusaceae</taxon>
        <taxon>Thermosinus</taxon>
    </lineage>
</organism>
<name>A1HNC0_9FIRM</name>
<dbReference type="PANTHER" id="PTHR43742:SF9">
    <property type="entry name" value="TETRATHIONATE REDUCTASE SUBUNIT A"/>
    <property type="match status" value="1"/>
</dbReference>
<dbReference type="Pfam" id="PF01568">
    <property type="entry name" value="Molydop_binding"/>
    <property type="match status" value="1"/>
</dbReference>
<dbReference type="PANTHER" id="PTHR43742">
    <property type="entry name" value="TRIMETHYLAMINE-N-OXIDE REDUCTASE"/>
    <property type="match status" value="1"/>
</dbReference>
<keyword evidence="8" id="KW-0411">Iron-sulfur</keyword>
<dbReference type="GO" id="GO:0043546">
    <property type="term" value="F:molybdopterin cofactor binding"/>
    <property type="evidence" value="ECO:0007669"/>
    <property type="project" value="InterPro"/>
</dbReference>
<dbReference type="GO" id="GO:0046872">
    <property type="term" value="F:metal ion binding"/>
    <property type="evidence" value="ECO:0007669"/>
    <property type="project" value="UniProtKB-KW"/>
</dbReference>
<dbReference type="Gene3D" id="2.40.40.20">
    <property type="match status" value="1"/>
</dbReference>
<evidence type="ECO:0000256" key="5">
    <source>
        <dbReference type="ARBA" id="ARBA00022729"/>
    </source>
</evidence>
<dbReference type="Proteomes" id="UP000005139">
    <property type="component" value="Unassembled WGS sequence"/>
</dbReference>
<dbReference type="RefSeq" id="WP_007288532.1">
    <property type="nucleotide sequence ID" value="NZ_AAWL01000003.1"/>
</dbReference>
<protein>
    <submittedName>
        <fullName evidence="10">Molybdopterin oxidoreductase Fe4S4 region</fullName>
    </submittedName>
</protein>
<keyword evidence="4" id="KW-0479">Metal-binding</keyword>
<evidence type="ECO:0000256" key="3">
    <source>
        <dbReference type="ARBA" id="ARBA00022505"/>
    </source>
</evidence>
<evidence type="ECO:0000313" key="11">
    <source>
        <dbReference type="Proteomes" id="UP000005139"/>
    </source>
</evidence>
<dbReference type="eggNOG" id="COG0243">
    <property type="taxonomic scope" value="Bacteria"/>
</dbReference>
<dbReference type="PROSITE" id="PS51318">
    <property type="entry name" value="TAT"/>
    <property type="match status" value="1"/>
</dbReference>
<dbReference type="OrthoDB" id="9803192at2"/>
<dbReference type="InterPro" id="IPR050612">
    <property type="entry name" value="Prok_Mopterin_Oxidored"/>
</dbReference>
<dbReference type="Gene3D" id="3.40.228.10">
    <property type="entry name" value="Dimethylsulfoxide Reductase, domain 2"/>
    <property type="match status" value="1"/>
</dbReference>
<dbReference type="InterPro" id="IPR006311">
    <property type="entry name" value="TAT_signal"/>
</dbReference>
<dbReference type="AlphaFoldDB" id="A1HNC0"/>
<keyword evidence="11" id="KW-1185">Reference proteome</keyword>
<dbReference type="InterPro" id="IPR019546">
    <property type="entry name" value="TAT_signal_bac_arc"/>
</dbReference>
<proteinExistence type="inferred from homology"/>
<feature type="domain" description="4Fe-4S Mo/W bis-MGD-type" evidence="9">
    <location>
        <begin position="44"/>
        <end position="102"/>
    </location>
</feature>
<evidence type="ECO:0000256" key="2">
    <source>
        <dbReference type="ARBA" id="ARBA00022485"/>
    </source>
</evidence>
<dbReference type="Pfam" id="PF04879">
    <property type="entry name" value="Molybdop_Fe4S4"/>
    <property type="match status" value="1"/>
</dbReference>
<accession>A1HNC0</accession>
<evidence type="ECO:0000256" key="8">
    <source>
        <dbReference type="ARBA" id="ARBA00023014"/>
    </source>
</evidence>
<sequence length="897" mass="99464" precursor="true">MKLTRRQFLGASAAVGALALASGKIVNYLDKDVFAVAGEEIKEETWIPTHCKGCAADNRCHILVRRVNGVVVKIEGNPESPTNLGRNCAKSNAALMTLYNPYRVKFPVKRTNPEKGLGVDPKWVEISWEEALETVATKLKKVRAEDPRKFVFMVGHAASLNIDTDEAFAHAFGTPNTIVGATSVACGGSASPINVLINGGYQARADMLYCKYFLNLGANSQQGGKGNTEEIDAFVNARAQGLKVVNVTPVISPSIAKTDEWVPIIPGTTGYFLLSMINVIINELKVWDAPYLKNRTNAGYLVDEDGLYIRTADQLDDKVRGQKLGKPMVWDSVANAAKAFDDPTVQDVALEGVFEVNGKKCRPSFQVLKEHVKGYTPEKGRDITGIAPEVVRRLAREWVDNAQIGRTIIIDGVTYPYRPVAVIAEQGAKCHVDNYFVVHAAKILAQIVGATDVPGSAKAAGRPFVTINPVDGMNTCREFYYRPLKKVPDKISLEDHSPIPGSSSGLAWITMKDPKAYGFEYTPEVLGIWGGNPQALLGDPKHLDEVFRKFSFIFAISYEFDAPTEYADIVLPESSWLERYGISALAPRTSFTSAFREKGTYGLALQQPVLEKPLYNTKEGNQIILELSERLGILKGPNGVLAQLNSGLRLGKYSLNVEKTYTWEEIMDRQCKAKTNGMYDLAWFKKNGLLLVKAFGVKEYYGYSRFPKARFPLYIEEFASHRQRLERELAEKGIVRRPGNDFVLKYFAPLPSWEPHPEHKAAGEFDLYCINYKNMQHHFACNISNPWLMDLTVAQDPYSLHIVMNAATARQRGLKDGDLVELTSFTGGKVQGKIRTSQVIHHDVLAIAGAYGHRYANTNPATAVGPAFVDLLKLSEEYINPLKICLDRDTKVKLQKL</sequence>
<comment type="caution">
    <text evidence="10">The sequence shown here is derived from an EMBL/GenBank/DDBJ whole genome shotgun (WGS) entry which is preliminary data.</text>
</comment>
<evidence type="ECO:0000256" key="7">
    <source>
        <dbReference type="ARBA" id="ARBA00023004"/>
    </source>
</evidence>
<evidence type="ECO:0000256" key="1">
    <source>
        <dbReference type="ARBA" id="ARBA00010312"/>
    </source>
</evidence>
<keyword evidence="7" id="KW-0408">Iron</keyword>
<dbReference type="NCBIfam" id="TIGR01409">
    <property type="entry name" value="TAT_signal_seq"/>
    <property type="match status" value="1"/>
</dbReference>
<dbReference type="EMBL" id="AAWL01000003">
    <property type="protein sequence ID" value="EAX48284.1"/>
    <property type="molecule type" value="Genomic_DNA"/>
</dbReference>
<gene>
    <name evidence="10" type="ORF">TcarDRAFT_2234</name>
</gene>
<keyword evidence="3" id="KW-0500">Molybdenum</keyword>
<evidence type="ECO:0000256" key="4">
    <source>
        <dbReference type="ARBA" id="ARBA00022723"/>
    </source>
</evidence>
<dbReference type="GO" id="GO:0016491">
    <property type="term" value="F:oxidoreductase activity"/>
    <property type="evidence" value="ECO:0007669"/>
    <property type="project" value="UniProtKB-KW"/>
</dbReference>